<gene>
    <name evidence="3" type="ORF">SAMN05216387_10255</name>
</gene>
<dbReference type="SUPFAM" id="SSF52266">
    <property type="entry name" value="SGNH hydrolase"/>
    <property type="match status" value="1"/>
</dbReference>
<proteinExistence type="predicted"/>
<keyword evidence="1" id="KW-0378">Hydrolase</keyword>
<evidence type="ECO:0000313" key="4">
    <source>
        <dbReference type="Proteomes" id="UP000198620"/>
    </source>
</evidence>
<feature type="signal peptide" evidence="2">
    <location>
        <begin position="1"/>
        <end position="22"/>
    </location>
</feature>
<reference evidence="3 4" key="1">
    <citation type="submission" date="2016-10" db="EMBL/GenBank/DDBJ databases">
        <authorList>
            <person name="de Groot N.N."/>
        </authorList>
    </citation>
    <scope>NUCLEOTIDE SEQUENCE [LARGE SCALE GENOMIC DNA]</scope>
    <source>
        <strain evidence="3 4">Nv1</strain>
    </source>
</reference>
<dbReference type="InterPro" id="IPR051058">
    <property type="entry name" value="GDSL_Est/Lipase"/>
</dbReference>
<dbReference type="InterPro" id="IPR008265">
    <property type="entry name" value="Lipase_GDSL_AS"/>
</dbReference>
<evidence type="ECO:0000256" key="1">
    <source>
        <dbReference type="ARBA" id="ARBA00022801"/>
    </source>
</evidence>
<keyword evidence="4" id="KW-1185">Reference proteome</keyword>
<name>A0A1H7I4A1_9PROT</name>
<protein>
    <submittedName>
        <fullName evidence="3">Phospholipase/lecithinase/hemolysin</fullName>
    </submittedName>
</protein>
<dbReference type="RefSeq" id="WP_090826980.1">
    <property type="nucleotide sequence ID" value="NZ_FOBH01000002.1"/>
</dbReference>
<dbReference type="OrthoDB" id="5292073at2"/>
<dbReference type="PANTHER" id="PTHR45648:SF22">
    <property type="entry name" value="GDSL LIPASE_ACYLHYDROLASE FAMILY PROTEIN (AFU_ORTHOLOGUE AFUA_4G14700)"/>
    <property type="match status" value="1"/>
</dbReference>
<dbReference type="EMBL" id="FOBH01000002">
    <property type="protein sequence ID" value="SEK57349.1"/>
    <property type="molecule type" value="Genomic_DNA"/>
</dbReference>
<dbReference type="CDD" id="cd01846">
    <property type="entry name" value="fatty_acyltransferase_like"/>
    <property type="match status" value="1"/>
</dbReference>
<sequence length="338" mass="35559">MKIRNSFAAFSALLLLSGNVWAASTFSTLYAFGDSLSDAGSSDSAVMSLYKILGNNCDPTHFCPPYFDGRISNGPVASEQLAAALFPTGVTPTNFHSYAVAGANTGDSNSGFNIGGLIKLPGMKQEVDNYLSDAKGAADPNGLYFLWGGANDFFTGDPAATAAHNIAGYVSALANAGAKHFLVPNLSDLSQTPDQNGAPEAHAYSLAFNSELATQLGNLHAQFPGTDISSFDTYSFFNGVIQDPAKFGFTNVQSPCVSFPDLFPCGNPDGHVFWDSIHPTTRAHGVIASAFASVVPEPEMISMFIAGLIVLGFAGRTGRKLRRPEYARMGSGPCPGIR</sequence>
<dbReference type="InterPro" id="IPR036514">
    <property type="entry name" value="SGNH_hydro_sf"/>
</dbReference>
<keyword evidence="2" id="KW-0732">Signal</keyword>
<dbReference type="Proteomes" id="UP000198620">
    <property type="component" value="Unassembled WGS sequence"/>
</dbReference>
<dbReference type="Pfam" id="PF00657">
    <property type="entry name" value="Lipase_GDSL"/>
    <property type="match status" value="1"/>
</dbReference>
<dbReference type="GO" id="GO:0006629">
    <property type="term" value="P:lipid metabolic process"/>
    <property type="evidence" value="ECO:0007669"/>
    <property type="project" value="InterPro"/>
</dbReference>
<dbReference type="GO" id="GO:0016298">
    <property type="term" value="F:lipase activity"/>
    <property type="evidence" value="ECO:0007669"/>
    <property type="project" value="InterPro"/>
</dbReference>
<organism evidence="3 4">
    <name type="scientific">Nitrosovibrio tenuis</name>
    <dbReference type="NCBI Taxonomy" id="1233"/>
    <lineage>
        <taxon>Bacteria</taxon>
        <taxon>Pseudomonadati</taxon>
        <taxon>Pseudomonadota</taxon>
        <taxon>Betaproteobacteria</taxon>
        <taxon>Nitrosomonadales</taxon>
        <taxon>Nitrosomonadaceae</taxon>
        <taxon>Nitrosovibrio</taxon>
    </lineage>
</organism>
<dbReference type="AlphaFoldDB" id="A0A1H7I4A1"/>
<accession>A0A1H7I4A1</accession>
<dbReference type="STRING" id="1233.SAMN05216387_10255"/>
<dbReference type="PROSITE" id="PS01098">
    <property type="entry name" value="LIPASE_GDSL_SER"/>
    <property type="match status" value="1"/>
</dbReference>
<dbReference type="Gene3D" id="3.40.50.1110">
    <property type="entry name" value="SGNH hydrolase"/>
    <property type="match status" value="1"/>
</dbReference>
<evidence type="ECO:0000256" key="2">
    <source>
        <dbReference type="SAM" id="SignalP"/>
    </source>
</evidence>
<evidence type="ECO:0000313" key="3">
    <source>
        <dbReference type="EMBL" id="SEK57349.1"/>
    </source>
</evidence>
<dbReference type="PANTHER" id="PTHR45648">
    <property type="entry name" value="GDSL LIPASE/ACYLHYDROLASE FAMILY PROTEIN (AFU_ORTHOLOGUE AFUA_4G14700)"/>
    <property type="match status" value="1"/>
</dbReference>
<dbReference type="InterPro" id="IPR001087">
    <property type="entry name" value="GDSL"/>
</dbReference>
<feature type="chain" id="PRO_5011525320" evidence="2">
    <location>
        <begin position="23"/>
        <end position="338"/>
    </location>
</feature>